<evidence type="ECO:0000256" key="5">
    <source>
        <dbReference type="SAM" id="MobiDB-lite"/>
    </source>
</evidence>
<organism evidence="7 8">
    <name type="scientific">Lottia gigantea</name>
    <name type="common">Giant owl limpet</name>
    <dbReference type="NCBI Taxonomy" id="225164"/>
    <lineage>
        <taxon>Eukaryota</taxon>
        <taxon>Metazoa</taxon>
        <taxon>Spiralia</taxon>
        <taxon>Lophotrochozoa</taxon>
        <taxon>Mollusca</taxon>
        <taxon>Gastropoda</taxon>
        <taxon>Patellogastropoda</taxon>
        <taxon>Lottioidea</taxon>
        <taxon>Lottiidae</taxon>
        <taxon>Lottia</taxon>
    </lineage>
</organism>
<dbReference type="GeneID" id="20232621"/>
<dbReference type="PANTHER" id="PTHR13237:SF8">
    <property type="entry name" value="SOMETHING ABOUT SILENCING PROTEIN 10"/>
    <property type="match status" value="1"/>
</dbReference>
<dbReference type="EMBL" id="KB202752">
    <property type="protein sequence ID" value="ESO88152.1"/>
    <property type="molecule type" value="Genomic_DNA"/>
</dbReference>
<dbReference type="Proteomes" id="UP000030746">
    <property type="component" value="Unassembled WGS sequence"/>
</dbReference>
<dbReference type="InterPro" id="IPR018972">
    <property type="entry name" value="Sas10_C_dom"/>
</dbReference>
<feature type="region of interest" description="Disordered" evidence="5">
    <location>
        <begin position="143"/>
        <end position="187"/>
    </location>
</feature>
<comment type="similarity">
    <text evidence="2">Belongs to the SAS10 family.</text>
</comment>
<feature type="non-terminal residue" evidence="7">
    <location>
        <position position="1"/>
    </location>
</feature>
<dbReference type="AlphaFoldDB" id="V3ZUV5"/>
<evidence type="ECO:0000256" key="3">
    <source>
        <dbReference type="ARBA" id="ARBA00022553"/>
    </source>
</evidence>
<keyword evidence="3" id="KW-0597">Phosphoprotein</keyword>
<evidence type="ECO:0000259" key="6">
    <source>
        <dbReference type="Pfam" id="PF09368"/>
    </source>
</evidence>
<sequence>LLKKESPELLTLIEDFKNKLTEVKETIQPLFKLVQEGKIVNKAADYIKVKFHLNLSYCVNISFYLMLKAKHIPTMNHPVIKRLVQYRKLIKELEPVDKKLEKDITNIMDKLHRGEEINFAPLPEEETEKPVFKRREVKDSVRKRVEERRQMGDSDSEAENKQQKKMKAYRQAAGEFDDNNNDDETVDGDKRAITNQIQKNRGLTPSRKRELKNPRVRHRHKFRKAKIRRKGQVREVRTESRRYGGEMTGIRAGIKRGTKLK</sequence>
<keyword evidence="8" id="KW-1185">Reference proteome</keyword>
<evidence type="ECO:0000256" key="1">
    <source>
        <dbReference type="ARBA" id="ARBA00004123"/>
    </source>
</evidence>
<gene>
    <name evidence="7" type="ORF">LOTGIDRAFT_126686</name>
</gene>
<dbReference type="Pfam" id="PF04000">
    <property type="entry name" value="Sas10_Utp3"/>
    <property type="match status" value="1"/>
</dbReference>
<protein>
    <recommendedName>
        <fullName evidence="6">Sas10 C-terminal domain-containing protein</fullName>
    </recommendedName>
</protein>
<feature type="compositionally biased region" description="Acidic residues" evidence="5">
    <location>
        <begin position="175"/>
        <end position="186"/>
    </location>
</feature>
<evidence type="ECO:0000313" key="8">
    <source>
        <dbReference type="Proteomes" id="UP000030746"/>
    </source>
</evidence>
<comment type="subcellular location">
    <subcellularLocation>
        <location evidence="1">Nucleus</location>
    </subcellularLocation>
</comment>
<dbReference type="GO" id="GO:0000462">
    <property type="term" value="P:maturation of SSU-rRNA from tricistronic rRNA transcript (SSU-rRNA, 5.8S rRNA, LSU-rRNA)"/>
    <property type="evidence" value="ECO:0007669"/>
    <property type="project" value="TreeGrafter"/>
</dbReference>
<dbReference type="GO" id="GO:0032040">
    <property type="term" value="C:small-subunit processome"/>
    <property type="evidence" value="ECO:0007669"/>
    <property type="project" value="TreeGrafter"/>
</dbReference>
<dbReference type="RefSeq" id="XP_009061179.1">
    <property type="nucleotide sequence ID" value="XM_009062931.1"/>
</dbReference>
<evidence type="ECO:0000256" key="4">
    <source>
        <dbReference type="ARBA" id="ARBA00023242"/>
    </source>
</evidence>
<feature type="compositionally biased region" description="Basic and acidic residues" evidence="5">
    <location>
        <begin position="232"/>
        <end position="244"/>
    </location>
</feature>
<dbReference type="OMA" id="MEMLATC"/>
<dbReference type="KEGG" id="lgi:LOTGIDRAFT_126686"/>
<name>V3ZUV5_LOTGI</name>
<dbReference type="CTD" id="20232621"/>
<dbReference type="Pfam" id="PF09368">
    <property type="entry name" value="Sas10"/>
    <property type="match status" value="1"/>
</dbReference>
<dbReference type="PANTHER" id="PTHR13237">
    <property type="entry name" value="SOMETHING ABOUT SILENCING PROTEIN 10-RELATED"/>
    <property type="match status" value="1"/>
</dbReference>
<dbReference type="OrthoDB" id="1924577at2759"/>
<feature type="domain" description="Sas10 C-terminal" evidence="6">
    <location>
        <begin position="188"/>
        <end position="260"/>
    </location>
</feature>
<proteinExistence type="inferred from homology"/>
<feature type="compositionally biased region" description="Basic and acidic residues" evidence="5">
    <location>
        <begin position="143"/>
        <end position="162"/>
    </location>
</feature>
<accession>V3ZUV5</accession>
<feature type="compositionally biased region" description="Basic residues" evidence="5">
    <location>
        <begin position="221"/>
        <end position="231"/>
    </location>
</feature>
<dbReference type="HOGENOM" id="CLU_1006399_0_0_1"/>
<reference evidence="7 8" key="1">
    <citation type="journal article" date="2013" name="Nature">
        <title>Insights into bilaterian evolution from three spiralian genomes.</title>
        <authorList>
            <person name="Simakov O."/>
            <person name="Marletaz F."/>
            <person name="Cho S.J."/>
            <person name="Edsinger-Gonzales E."/>
            <person name="Havlak P."/>
            <person name="Hellsten U."/>
            <person name="Kuo D.H."/>
            <person name="Larsson T."/>
            <person name="Lv J."/>
            <person name="Arendt D."/>
            <person name="Savage R."/>
            <person name="Osoegawa K."/>
            <person name="de Jong P."/>
            <person name="Grimwood J."/>
            <person name="Chapman J.A."/>
            <person name="Shapiro H."/>
            <person name="Aerts A."/>
            <person name="Otillar R.P."/>
            <person name="Terry A.Y."/>
            <person name="Boore J.L."/>
            <person name="Grigoriev I.V."/>
            <person name="Lindberg D.R."/>
            <person name="Seaver E.C."/>
            <person name="Weisblat D.A."/>
            <person name="Putnam N.H."/>
            <person name="Rokhsar D.S."/>
        </authorList>
    </citation>
    <scope>NUCLEOTIDE SEQUENCE [LARGE SCALE GENOMIC DNA]</scope>
</reference>
<keyword evidence="4" id="KW-0539">Nucleus</keyword>
<dbReference type="STRING" id="225164.V3ZUV5"/>
<feature type="region of interest" description="Disordered" evidence="5">
    <location>
        <begin position="221"/>
        <end position="261"/>
    </location>
</feature>
<evidence type="ECO:0000313" key="7">
    <source>
        <dbReference type="EMBL" id="ESO88152.1"/>
    </source>
</evidence>
<dbReference type="InterPro" id="IPR007146">
    <property type="entry name" value="Sas10/Utp3/C1D"/>
</dbReference>
<evidence type="ECO:0000256" key="2">
    <source>
        <dbReference type="ARBA" id="ARBA00010979"/>
    </source>
</evidence>